<organism evidence="3">
    <name type="scientific">viral metagenome</name>
    <dbReference type="NCBI Taxonomy" id="1070528"/>
    <lineage>
        <taxon>unclassified sequences</taxon>
        <taxon>metagenomes</taxon>
        <taxon>organismal metagenomes</taxon>
    </lineage>
</organism>
<reference evidence="3" key="1">
    <citation type="submission" date="2020-03" db="EMBL/GenBank/DDBJ databases">
        <title>The deep terrestrial virosphere.</title>
        <authorList>
            <person name="Holmfeldt K."/>
            <person name="Nilsson E."/>
            <person name="Simone D."/>
            <person name="Lopez-Fernandez M."/>
            <person name="Wu X."/>
            <person name="de Brujin I."/>
            <person name="Lundin D."/>
            <person name="Andersson A."/>
            <person name="Bertilsson S."/>
            <person name="Dopson M."/>
        </authorList>
    </citation>
    <scope>NUCLEOTIDE SEQUENCE</scope>
    <source>
        <strain evidence="1">MM415A05631</strain>
        <strain evidence="2">MM415B03132</strain>
        <strain evidence="3">TM448B06734</strain>
    </source>
</reference>
<evidence type="ECO:0000313" key="3">
    <source>
        <dbReference type="EMBL" id="QJI04208.1"/>
    </source>
</evidence>
<accession>A0A6M3Y4P7</accession>
<gene>
    <name evidence="1" type="ORF">MM415A05631_0006</name>
    <name evidence="2" type="ORF">MM415B03132_0008</name>
    <name evidence="3" type="ORF">TM448B06734_0007</name>
</gene>
<evidence type="ECO:0000313" key="2">
    <source>
        <dbReference type="EMBL" id="QJA86702.1"/>
    </source>
</evidence>
<evidence type="ECO:0000313" key="1">
    <source>
        <dbReference type="EMBL" id="QJA68843.1"/>
    </source>
</evidence>
<dbReference type="EMBL" id="MT141654">
    <property type="protein sequence ID" value="QJA68843.1"/>
    <property type="molecule type" value="Genomic_DNA"/>
</dbReference>
<protein>
    <submittedName>
        <fullName evidence="3">Uncharacterized protein</fullName>
    </submittedName>
</protein>
<sequence length="103" mass="11893">MASRWGVYDWIKSWRTPRSVKILFDQITAFIWSLTKQLVKNEIIFLTSSIITEGKKKISGPEKLQNVLKSFRARFESNNISTKALTLFIDALVIELTEDEAID</sequence>
<name>A0A6M3Y4P7_9ZZZZ</name>
<dbReference type="EMBL" id="MT145158">
    <property type="protein sequence ID" value="QJI04208.1"/>
    <property type="molecule type" value="Genomic_DNA"/>
</dbReference>
<dbReference type="AlphaFoldDB" id="A0A6M3Y4P7"/>
<proteinExistence type="predicted"/>
<dbReference type="EMBL" id="MT142654">
    <property type="protein sequence ID" value="QJA86702.1"/>
    <property type="molecule type" value="Genomic_DNA"/>
</dbReference>